<sequence length="51" mass="5889">MKWVPCEPRDFLDFATPGFGKVVWSFTAHPYGERRTLLSSEIRVTFTDPQA</sequence>
<keyword evidence="2" id="KW-1185">Reference proteome</keyword>
<comment type="caution">
    <text evidence="1">The sequence shown here is derived from an EMBL/GenBank/DDBJ whole genome shotgun (WGS) entry which is preliminary data.</text>
</comment>
<name>A0ABU4T7U9_9PSEU</name>
<evidence type="ECO:0008006" key="3">
    <source>
        <dbReference type="Google" id="ProtNLM"/>
    </source>
</evidence>
<dbReference type="RefSeq" id="WP_319969269.1">
    <property type="nucleotide sequence ID" value="NZ_JAXAVW010000025.1"/>
</dbReference>
<protein>
    <recommendedName>
        <fullName evidence="3">Polyketide cyclase / dehydrase and lipid transport</fullName>
    </recommendedName>
</protein>
<dbReference type="EMBL" id="JAXAVW010000025">
    <property type="protein sequence ID" value="MDX8034247.1"/>
    <property type="molecule type" value="Genomic_DNA"/>
</dbReference>
<gene>
    <name evidence="1" type="ORF">SK803_28865</name>
</gene>
<evidence type="ECO:0000313" key="1">
    <source>
        <dbReference type="EMBL" id="MDX8034247.1"/>
    </source>
</evidence>
<accession>A0ABU4T7U9</accession>
<dbReference type="Proteomes" id="UP001285521">
    <property type="component" value="Unassembled WGS sequence"/>
</dbReference>
<organism evidence="1 2">
    <name type="scientific">Lentzea miocenica</name>
    <dbReference type="NCBI Taxonomy" id="3095431"/>
    <lineage>
        <taxon>Bacteria</taxon>
        <taxon>Bacillati</taxon>
        <taxon>Actinomycetota</taxon>
        <taxon>Actinomycetes</taxon>
        <taxon>Pseudonocardiales</taxon>
        <taxon>Pseudonocardiaceae</taxon>
        <taxon>Lentzea</taxon>
    </lineage>
</organism>
<evidence type="ECO:0000313" key="2">
    <source>
        <dbReference type="Proteomes" id="UP001285521"/>
    </source>
</evidence>
<reference evidence="1 2" key="1">
    <citation type="submission" date="2023-11" db="EMBL/GenBank/DDBJ databases">
        <title>Lentzea sokolovensis, sp. nov., Lentzea kristufkii, sp. nov., and Lentzea miocenensis, sp. nov., rare actinobacteria from Sokolov Coal Basin, Miocene lacustrine sediment, Czech Republic.</title>
        <authorList>
            <person name="Lara A."/>
            <person name="Kotroba L."/>
            <person name="Nouioui I."/>
            <person name="Neumann-Schaal M."/>
            <person name="Mast Y."/>
            <person name="Chronakova A."/>
        </authorList>
    </citation>
    <scope>NUCLEOTIDE SEQUENCE [LARGE SCALE GENOMIC DNA]</scope>
    <source>
        <strain evidence="1 2">BCCO 10_0856</strain>
    </source>
</reference>
<proteinExistence type="predicted"/>